<organism evidence="5 6">
    <name type="scientific">[Myrmecia] bisecta</name>
    <dbReference type="NCBI Taxonomy" id="41462"/>
    <lineage>
        <taxon>Eukaryota</taxon>
        <taxon>Viridiplantae</taxon>
        <taxon>Chlorophyta</taxon>
        <taxon>core chlorophytes</taxon>
        <taxon>Trebouxiophyceae</taxon>
        <taxon>Trebouxiales</taxon>
        <taxon>Trebouxiaceae</taxon>
        <taxon>Myrmecia</taxon>
    </lineage>
</organism>
<dbReference type="AlphaFoldDB" id="A0AAW1QPW6"/>
<dbReference type="PROSITE" id="PS00831">
    <property type="entry name" value="RIBOSOMAL_L27"/>
    <property type="match status" value="1"/>
</dbReference>
<dbReference type="GO" id="GO:0003735">
    <property type="term" value="F:structural constituent of ribosome"/>
    <property type="evidence" value="ECO:0007669"/>
    <property type="project" value="InterPro"/>
</dbReference>
<gene>
    <name evidence="5" type="ORF">WJX72_003490</name>
</gene>
<keyword evidence="2" id="KW-0689">Ribosomal protein</keyword>
<dbReference type="FunFam" id="2.40.50.100:FF:000020">
    <property type="entry name" value="50S ribosomal protein L27"/>
    <property type="match status" value="1"/>
</dbReference>
<accession>A0AAW1QPW6</accession>
<dbReference type="PANTHER" id="PTHR15893:SF0">
    <property type="entry name" value="LARGE RIBOSOMAL SUBUNIT PROTEIN BL27M"/>
    <property type="match status" value="1"/>
</dbReference>
<evidence type="ECO:0000313" key="5">
    <source>
        <dbReference type="EMBL" id="KAK9823533.1"/>
    </source>
</evidence>
<dbReference type="GO" id="GO:0006412">
    <property type="term" value="P:translation"/>
    <property type="evidence" value="ECO:0007669"/>
    <property type="project" value="InterPro"/>
</dbReference>
<protein>
    <recommendedName>
        <fullName evidence="7">Ribosomal protein L27</fullName>
    </recommendedName>
</protein>
<dbReference type="PANTHER" id="PTHR15893">
    <property type="entry name" value="RIBOSOMAL PROTEIN L27"/>
    <property type="match status" value="1"/>
</dbReference>
<dbReference type="EMBL" id="JALJOR010000002">
    <property type="protein sequence ID" value="KAK9823533.1"/>
    <property type="molecule type" value="Genomic_DNA"/>
</dbReference>
<dbReference type="SUPFAM" id="SSF110324">
    <property type="entry name" value="Ribosomal L27 protein-like"/>
    <property type="match status" value="1"/>
</dbReference>
<sequence length="150" mass="15498">MLAAVARRGGSGSSALRLTAGPVVEALQGGGAETGCAACGQRRWASKKQGGSTQNGKDSNPKMLGIKLSGGQRCQPGNIIIRQRGTEFHPGPNVGMGRDHTIFALVDGRVKFSYSKLQDKRTISVEPSAQALAAMGLPKSKPAALQTAAL</sequence>
<keyword evidence="3" id="KW-0687">Ribonucleoprotein</keyword>
<dbReference type="InterPro" id="IPR001684">
    <property type="entry name" value="Ribosomal_bL27"/>
</dbReference>
<dbReference type="InterPro" id="IPR018261">
    <property type="entry name" value="Ribosomal_bL27_CS"/>
</dbReference>
<feature type="region of interest" description="Disordered" evidence="4">
    <location>
        <begin position="44"/>
        <end position="64"/>
    </location>
</feature>
<evidence type="ECO:0000256" key="4">
    <source>
        <dbReference type="SAM" id="MobiDB-lite"/>
    </source>
</evidence>
<dbReference type="HAMAP" id="MF_00539">
    <property type="entry name" value="Ribosomal_bL27"/>
    <property type="match status" value="1"/>
</dbReference>
<evidence type="ECO:0008006" key="7">
    <source>
        <dbReference type="Google" id="ProtNLM"/>
    </source>
</evidence>
<evidence type="ECO:0000256" key="1">
    <source>
        <dbReference type="ARBA" id="ARBA00010797"/>
    </source>
</evidence>
<keyword evidence="6" id="KW-1185">Reference proteome</keyword>
<dbReference type="NCBIfam" id="TIGR00062">
    <property type="entry name" value="L27"/>
    <property type="match status" value="1"/>
</dbReference>
<dbReference type="Gene3D" id="2.40.50.100">
    <property type="match status" value="1"/>
</dbReference>
<evidence type="ECO:0000313" key="6">
    <source>
        <dbReference type="Proteomes" id="UP001489004"/>
    </source>
</evidence>
<comment type="caution">
    <text evidence="5">The sequence shown here is derived from an EMBL/GenBank/DDBJ whole genome shotgun (WGS) entry which is preliminary data.</text>
</comment>
<reference evidence="5 6" key="1">
    <citation type="journal article" date="2024" name="Nat. Commun.">
        <title>Phylogenomics reveals the evolutionary origins of lichenization in chlorophyte algae.</title>
        <authorList>
            <person name="Puginier C."/>
            <person name="Libourel C."/>
            <person name="Otte J."/>
            <person name="Skaloud P."/>
            <person name="Haon M."/>
            <person name="Grisel S."/>
            <person name="Petersen M."/>
            <person name="Berrin J.G."/>
            <person name="Delaux P.M."/>
            <person name="Dal Grande F."/>
            <person name="Keller J."/>
        </authorList>
    </citation>
    <scope>NUCLEOTIDE SEQUENCE [LARGE SCALE GENOMIC DNA]</scope>
    <source>
        <strain evidence="5 6">SAG 2043</strain>
    </source>
</reference>
<evidence type="ECO:0000256" key="2">
    <source>
        <dbReference type="ARBA" id="ARBA00022980"/>
    </source>
</evidence>
<dbReference type="PRINTS" id="PR00063">
    <property type="entry name" value="RIBOSOMALL27"/>
</dbReference>
<feature type="compositionally biased region" description="Polar residues" evidence="4">
    <location>
        <begin position="49"/>
        <end position="58"/>
    </location>
</feature>
<dbReference type="GO" id="GO:0005762">
    <property type="term" value="C:mitochondrial large ribosomal subunit"/>
    <property type="evidence" value="ECO:0007669"/>
    <property type="project" value="TreeGrafter"/>
</dbReference>
<dbReference type="Pfam" id="PF01016">
    <property type="entry name" value="Ribosomal_L27"/>
    <property type="match status" value="1"/>
</dbReference>
<comment type="similarity">
    <text evidence="1">Belongs to the bacterial ribosomal protein bL27 family.</text>
</comment>
<proteinExistence type="inferred from homology"/>
<dbReference type="Proteomes" id="UP001489004">
    <property type="component" value="Unassembled WGS sequence"/>
</dbReference>
<name>A0AAW1QPW6_9CHLO</name>
<evidence type="ECO:0000256" key="3">
    <source>
        <dbReference type="ARBA" id="ARBA00023274"/>
    </source>
</evidence>